<organism evidence="3 4">
    <name type="scientific">Moellerella wisconsensis</name>
    <dbReference type="NCBI Taxonomy" id="158849"/>
    <lineage>
        <taxon>Bacteria</taxon>
        <taxon>Pseudomonadati</taxon>
        <taxon>Pseudomonadota</taxon>
        <taxon>Gammaproteobacteria</taxon>
        <taxon>Enterobacterales</taxon>
        <taxon>Morganellaceae</taxon>
        <taxon>Moellerella</taxon>
    </lineage>
</organism>
<dbReference type="EMBL" id="CP093245">
    <property type="protein sequence ID" value="UNH31868.1"/>
    <property type="molecule type" value="Genomic_DNA"/>
</dbReference>
<sequence>MYSTGKITTTANTTKVVGTNTKWKDNNSLISPEQVILIQNGATIYINSIASIQSNTEMTLSFPVPATVKEATYNILTTMVHSVSDATNKIVAMNNANVQFSDILNRWATETGTITVTLPDGTKQQLRTAKEMDKQLDGKFDKAGGGIRGNNGVLYLNSTTASQPLYMSFFDTASKRLGFVGRPDSEEDIALVNSFANSELRITSGKKLMFNDVEVMKAGDFGFGGESYFSKINKLSPSANEIRTFDSSITNAINKNLIGLSLSWASAGATRSVRVIACEGGSNPYPDWYGLTYTSSGPAPYTQKFYTTANTTKDSNGNLKAASPIVKVFADHIELNEESEGVELKCLHTGIYQLKHVLGLNSDASWGGINGGITIPSGINQLPLIYVDYDVLVAGEQHPFNGEPVPQEEHGDIVIYTSYRKHFDLPQNVQRARLKTYPEFTKLVGNERVELENGAPVDIPAGHWIDVRVNMPSNSIYNQKQAEAEAYAKEEAERVAEEEANRITEEAERVKQEAAERKQYGLGDNDVLL</sequence>
<gene>
    <name evidence="3" type="ORF">MNY72_06155</name>
</gene>
<dbReference type="RefSeq" id="WP_241542735.1">
    <property type="nucleotide sequence ID" value="NZ_CAWQWN010000001.1"/>
</dbReference>
<protein>
    <recommendedName>
        <fullName evidence="2">Phage tail protein C-terminal domain-containing protein</fullName>
    </recommendedName>
</protein>
<evidence type="ECO:0000256" key="1">
    <source>
        <dbReference type="SAM" id="MobiDB-lite"/>
    </source>
</evidence>
<dbReference type="Pfam" id="PF25670">
    <property type="entry name" value="Phage_tail_C_2"/>
    <property type="match status" value="1"/>
</dbReference>
<evidence type="ECO:0000313" key="4">
    <source>
        <dbReference type="Proteomes" id="UP000829116"/>
    </source>
</evidence>
<accession>A0A9Q8Q2H9</accession>
<reference evidence="3" key="1">
    <citation type="submission" date="2022-03" db="EMBL/GenBank/DDBJ databases">
        <title>ESBL-producing Moellerella wisconsensis and Escherichia marmotae isolated from wild game meat.</title>
        <authorList>
            <person name="Biggel M."/>
        </authorList>
    </citation>
    <scope>NUCLEOTIDE SEQUENCE</scope>
    <source>
        <strain evidence="3">W51</strain>
    </source>
</reference>
<name>A0A9Q8Q2H9_9GAMM</name>
<evidence type="ECO:0000259" key="2">
    <source>
        <dbReference type="Pfam" id="PF25670"/>
    </source>
</evidence>
<feature type="region of interest" description="Disordered" evidence="1">
    <location>
        <begin position="489"/>
        <end position="515"/>
    </location>
</feature>
<feature type="domain" description="Phage tail protein C-terminal" evidence="2">
    <location>
        <begin position="310"/>
        <end position="473"/>
    </location>
</feature>
<evidence type="ECO:0000313" key="3">
    <source>
        <dbReference type="EMBL" id="UNH31868.1"/>
    </source>
</evidence>
<dbReference type="InterPro" id="IPR058008">
    <property type="entry name" value="Gp26_C"/>
</dbReference>
<dbReference type="Proteomes" id="UP000829116">
    <property type="component" value="Chromosome"/>
</dbReference>
<dbReference type="AlphaFoldDB" id="A0A9Q8Q2H9"/>
<proteinExistence type="predicted"/>